<gene>
    <name evidence="1" type="ORF">QFC21_002726</name>
</gene>
<comment type="caution">
    <text evidence="1">The sequence shown here is derived from an EMBL/GenBank/DDBJ whole genome shotgun (WGS) entry which is preliminary data.</text>
</comment>
<evidence type="ECO:0000313" key="1">
    <source>
        <dbReference type="EMBL" id="KAJ9102326.1"/>
    </source>
</evidence>
<sequence length="1001" mass="109223">MRHQSTALVLITLVLVSTLVSAASLPISLDPRTNGVNERRKDSAVIPSFNATRFQNPDPVDRPRFRYWVPSGNIDPEVVSYDVQQMAEKGFGGAEFLDLVGYGSNDTESDPAMYAWQSDASKRAMQAFYITSAELGLKADFPQGPNQGAGVPFRSADDAGTNTELARGTVLVRQGSTYNLSAPRPLAIASMEVNRETLVAIVTVKVASSQRVDNVTTVPSSVLGDSAIKLDVSSAKSHTVPADTTAFLNFIAHDGDYLLFTFWERAVGHIAAYGGFAGSQPDNNNTWTTYQVDHWSATGALAVIDSLKKNFEPTLGEYWNASVGKYLWEDSLEIPTDALPWTPGMIGRIQKDRGVQIEKYLPFLYANVSTHTLGSHYAPWAGSLFEATSDLDNHILNQQLTTGYTEYVGTLAKFAHSVGLEYSCQPGYGMPLDIQAAWPLIDTPEIESLFFVNNITAYRYATGAQHLSKKKVLSSEIGAVALQAYQIKWPALLTSAHTSFAGGINQFVWHGYAYSGAYGSFPKTPGWEAWFYLFSEAHGPRQPSWEHVRPIMIIVPRDSLARTQYVLTLGQPCVDLAFYRLTYDDDNFDPTYAPSHAPINELIGEGFTYEYVSPALFNLSTSVVEDGHLSPVGGPGYSALIFDNVTEVTMNGIKKAMSFAQAGLPVIFVGRLPSASPYFSESKENVTAIVQAMLELKTVASVNTVSELPALLGKVKVQPGARFTTSNTNVFSFKRWDSTTGDDYFYLYNDKANSTMVSVQLENEKKQKPYMLDTWSGAVTPIAAYKQSQGRVQLNMTLAPGEYHLITLSNNRNSGRASESSATSDVQLVSYKGNLVAKLFDNKTHMVTLDNGTSMPVQAQVANTIKLSGWSIDAVSWIAKPDNSTTTGHMTEAIHISGTDLIEFGQHPILANVSGTAVYTTTFPMGSSPHAHIDLGVCSHTCSISINGYPGPALNILKPVADISDLLVEGINKVEIEVSTPLGNSLRQVFGFPERRHDARD</sequence>
<reference evidence="1" key="1">
    <citation type="submission" date="2023-04" db="EMBL/GenBank/DDBJ databases">
        <title>Draft Genome sequencing of Naganishia species isolated from polar environments using Oxford Nanopore Technology.</title>
        <authorList>
            <person name="Leo P."/>
            <person name="Venkateswaran K."/>
        </authorList>
    </citation>
    <scope>NUCLEOTIDE SEQUENCE</scope>
    <source>
        <strain evidence="1">MNA-CCFEE 5423</strain>
    </source>
</reference>
<dbReference type="EMBL" id="JASBWT010000008">
    <property type="protein sequence ID" value="KAJ9102326.1"/>
    <property type="molecule type" value="Genomic_DNA"/>
</dbReference>
<organism evidence="1 2">
    <name type="scientific">Naganishia friedmannii</name>
    <dbReference type="NCBI Taxonomy" id="89922"/>
    <lineage>
        <taxon>Eukaryota</taxon>
        <taxon>Fungi</taxon>
        <taxon>Dikarya</taxon>
        <taxon>Basidiomycota</taxon>
        <taxon>Agaricomycotina</taxon>
        <taxon>Tremellomycetes</taxon>
        <taxon>Filobasidiales</taxon>
        <taxon>Filobasidiaceae</taxon>
        <taxon>Naganishia</taxon>
    </lineage>
</organism>
<proteinExistence type="predicted"/>
<accession>A0ACC2VUL7</accession>
<evidence type="ECO:0000313" key="2">
    <source>
        <dbReference type="Proteomes" id="UP001227268"/>
    </source>
</evidence>
<protein>
    <submittedName>
        <fullName evidence="1">Uncharacterized protein</fullName>
    </submittedName>
</protein>
<name>A0ACC2VUL7_9TREE</name>
<keyword evidence="2" id="KW-1185">Reference proteome</keyword>
<dbReference type="Proteomes" id="UP001227268">
    <property type="component" value="Unassembled WGS sequence"/>
</dbReference>